<evidence type="ECO:0000256" key="1">
    <source>
        <dbReference type="ARBA" id="ARBA00004141"/>
    </source>
</evidence>
<evidence type="ECO:0000256" key="5">
    <source>
        <dbReference type="SAM" id="Phobius"/>
    </source>
</evidence>
<feature type="transmembrane region" description="Helical" evidence="5">
    <location>
        <begin position="53"/>
        <end position="76"/>
    </location>
</feature>
<keyword evidence="2 5" id="KW-0812">Transmembrane</keyword>
<dbReference type="InterPro" id="IPR007568">
    <property type="entry name" value="RTA1"/>
</dbReference>
<dbReference type="GO" id="GO:0016020">
    <property type="term" value="C:membrane"/>
    <property type="evidence" value="ECO:0007669"/>
    <property type="project" value="UniProtKB-SubCell"/>
</dbReference>
<dbReference type="PANTHER" id="PTHR31465">
    <property type="entry name" value="PROTEIN RTA1-RELATED"/>
    <property type="match status" value="1"/>
</dbReference>
<keyword evidence="7" id="KW-1185">Reference proteome</keyword>
<evidence type="ECO:0000313" key="6">
    <source>
        <dbReference type="EMBL" id="KAK5633714.1"/>
    </source>
</evidence>
<feature type="transmembrane region" description="Helical" evidence="5">
    <location>
        <begin position="97"/>
        <end position="117"/>
    </location>
</feature>
<dbReference type="Proteomes" id="UP001305414">
    <property type="component" value="Unassembled WGS sequence"/>
</dbReference>
<reference evidence="6 7" key="1">
    <citation type="submission" date="2023-10" db="EMBL/GenBank/DDBJ databases">
        <title>Draft genome sequence of Xylaria bambusicola isolate GMP-LS, the root and basal stem rot pathogen of sugarcane in Indonesia.</title>
        <authorList>
            <person name="Selvaraj P."/>
            <person name="Muralishankar V."/>
            <person name="Muruganantham S."/>
            <person name="Sp S."/>
            <person name="Haryani S."/>
            <person name="Lau K.J.X."/>
            <person name="Naqvi N.I."/>
        </authorList>
    </citation>
    <scope>NUCLEOTIDE SEQUENCE [LARGE SCALE GENOMIC DNA]</scope>
    <source>
        <strain evidence="6">GMP-LS</strain>
    </source>
</reference>
<proteinExistence type="predicted"/>
<accession>A0AAN7UTJ6</accession>
<comment type="subcellular location">
    <subcellularLocation>
        <location evidence="1">Membrane</location>
        <topology evidence="1">Multi-pass membrane protein</topology>
    </subcellularLocation>
</comment>
<evidence type="ECO:0000256" key="3">
    <source>
        <dbReference type="ARBA" id="ARBA00022989"/>
    </source>
</evidence>
<evidence type="ECO:0000256" key="2">
    <source>
        <dbReference type="ARBA" id="ARBA00022692"/>
    </source>
</evidence>
<sequence>MRRGPSIFDLGFTRAYSSLATFFALLIQASGGGISFGETAPADRSVSTGQSTIIAGLALQVFPLTIFFVLFLGVLWPTNLFRPKKYGGELDRDDRRTRRLVIFIFIAILLIICRSIPSF</sequence>
<protein>
    <submittedName>
        <fullName evidence="6">Uncharacterized protein</fullName>
    </submittedName>
</protein>
<dbReference type="Pfam" id="PF04479">
    <property type="entry name" value="RTA1"/>
    <property type="match status" value="1"/>
</dbReference>
<keyword evidence="4 5" id="KW-0472">Membrane</keyword>
<organism evidence="6 7">
    <name type="scientific">Xylaria bambusicola</name>
    <dbReference type="NCBI Taxonomy" id="326684"/>
    <lineage>
        <taxon>Eukaryota</taxon>
        <taxon>Fungi</taxon>
        <taxon>Dikarya</taxon>
        <taxon>Ascomycota</taxon>
        <taxon>Pezizomycotina</taxon>
        <taxon>Sordariomycetes</taxon>
        <taxon>Xylariomycetidae</taxon>
        <taxon>Xylariales</taxon>
        <taxon>Xylariaceae</taxon>
        <taxon>Xylaria</taxon>
    </lineage>
</organism>
<evidence type="ECO:0000313" key="7">
    <source>
        <dbReference type="Proteomes" id="UP001305414"/>
    </source>
</evidence>
<comment type="caution">
    <text evidence="6">The sequence shown here is derived from an EMBL/GenBank/DDBJ whole genome shotgun (WGS) entry which is preliminary data.</text>
</comment>
<keyword evidence="3 5" id="KW-1133">Transmembrane helix</keyword>
<dbReference type="AlphaFoldDB" id="A0AAN7UTJ6"/>
<name>A0AAN7UTJ6_9PEZI</name>
<gene>
    <name evidence="6" type="ORF">RRF57_009428</name>
</gene>
<dbReference type="EMBL" id="JAWHQM010000035">
    <property type="protein sequence ID" value="KAK5633714.1"/>
    <property type="molecule type" value="Genomic_DNA"/>
</dbReference>
<dbReference type="PANTHER" id="PTHR31465:SF1">
    <property type="entry name" value="PROTEIN RTA1-RELATED"/>
    <property type="match status" value="1"/>
</dbReference>
<evidence type="ECO:0000256" key="4">
    <source>
        <dbReference type="ARBA" id="ARBA00023136"/>
    </source>
</evidence>